<protein>
    <submittedName>
        <fullName evidence="8">(Atlantic silverside) hypothetical protein</fullName>
    </submittedName>
</protein>
<keyword evidence="6" id="KW-0812">Transmembrane</keyword>
<dbReference type="InterPro" id="IPR015631">
    <property type="entry name" value="CD2/SLAM_rcpt"/>
</dbReference>
<dbReference type="PANTHER" id="PTHR12080:SF125">
    <property type="entry name" value="CD48 ANTIGEN-LIKE"/>
    <property type="match status" value="1"/>
</dbReference>
<dbReference type="PANTHER" id="PTHR12080">
    <property type="entry name" value="SIGNALING LYMPHOCYTIC ACTIVATION MOLECULE"/>
    <property type="match status" value="1"/>
</dbReference>
<dbReference type="Proteomes" id="UP000677803">
    <property type="component" value="Unassembled WGS sequence"/>
</dbReference>
<evidence type="ECO:0000313" key="8">
    <source>
        <dbReference type="EMBL" id="CAG5933105.1"/>
    </source>
</evidence>
<comment type="subcellular location">
    <subcellularLocation>
        <location evidence="1">Membrane</location>
    </subcellularLocation>
</comment>
<organism evidence="8 9">
    <name type="scientific">Menidia menidia</name>
    <name type="common">Atlantic silverside</name>
    <dbReference type="NCBI Taxonomy" id="238744"/>
    <lineage>
        <taxon>Eukaryota</taxon>
        <taxon>Metazoa</taxon>
        <taxon>Chordata</taxon>
        <taxon>Craniata</taxon>
        <taxon>Vertebrata</taxon>
        <taxon>Euteleostomi</taxon>
        <taxon>Actinopterygii</taxon>
        <taxon>Neopterygii</taxon>
        <taxon>Teleostei</taxon>
        <taxon>Neoteleostei</taxon>
        <taxon>Acanthomorphata</taxon>
        <taxon>Ovalentaria</taxon>
        <taxon>Atherinomorphae</taxon>
        <taxon>Atheriniformes</taxon>
        <taxon>Atherinopsidae</taxon>
        <taxon>Menidiinae</taxon>
        <taxon>Menidia</taxon>
    </lineage>
</organism>
<comment type="caution">
    <text evidence="8">The sequence shown here is derived from an EMBL/GenBank/DDBJ whole genome shotgun (WGS) entry which is preliminary data.</text>
</comment>
<dbReference type="EMBL" id="CAJRST010015557">
    <property type="protein sequence ID" value="CAG5933105.1"/>
    <property type="molecule type" value="Genomic_DNA"/>
</dbReference>
<evidence type="ECO:0000256" key="2">
    <source>
        <dbReference type="ARBA" id="ARBA00022729"/>
    </source>
</evidence>
<gene>
    <name evidence="8" type="ORF">MMEN_LOCUS13434</name>
</gene>
<dbReference type="Gene3D" id="2.60.40.10">
    <property type="entry name" value="Immunoglobulins"/>
    <property type="match status" value="2"/>
</dbReference>
<reference evidence="8" key="1">
    <citation type="submission" date="2021-05" db="EMBL/GenBank/DDBJ databases">
        <authorList>
            <person name="Tigano A."/>
        </authorList>
    </citation>
    <scope>NUCLEOTIDE SEQUENCE</scope>
</reference>
<feature type="region of interest" description="Disordered" evidence="5">
    <location>
        <begin position="260"/>
        <end position="291"/>
    </location>
</feature>
<accession>A0A8S4B5Y5</accession>
<evidence type="ECO:0000256" key="3">
    <source>
        <dbReference type="ARBA" id="ARBA00023136"/>
    </source>
</evidence>
<evidence type="ECO:0000313" key="9">
    <source>
        <dbReference type="Proteomes" id="UP000677803"/>
    </source>
</evidence>
<feature type="signal peptide" evidence="7">
    <location>
        <begin position="1"/>
        <end position="25"/>
    </location>
</feature>
<proteinExistence type="predicted"/>
<evidence type="ECO:0000256" key="6">
    <source>
        <dbReference type="SAM" id="Phobius"/>
    </source>
</evidence>
<evidence type="ECO:0000256" key="1">
    <source>
        <dbReference type="ARBA" id="ARBA00004370"/>
    </source>
</evidence>
<evidence type="ECO:0000256" key="4">
    <source>
        <dbReference type="ARBA" id="ARBA00023180"/>
    </source>
</evidence>
<dbReference type="SUPFAM" id="SSF48726">
    <property type="entry name" value="Immunoglobulin"/>
    <property type="match status" value="1"/>
</dbReference>
<dbReference type="AlphaFoldDB" id="A0A8S4B5Y5"/>
<keyword evidence="3 6" id="KW-0472">Membrane</keyword>
<feature type="compositionally biased region" description="Polar residues" evidence="5">
    <location>
        <begin position="268"/>
        <end position="278"/>
    </location>
</feature>
<name>A0A8S4B5Y5_9TELE</name>
<keyword evidence="4" id="KW-0325">Glycoprotein</keyword>
<evidence type="ECO:0000256" key="5">
    <source>
        <dbReference type="SAM" id="MobiDB-lite"/>
    </source>
</evidence>
<dbReference type="GO" id="GO:0016020">
    <property type="term" value="C:membrane"/>
    <property type="evidence" value="ECO:0007669"/>
    <property type="project" value="UniProtKB-SubCell"/>
</dbReference>
<keyword evidence="6" id="KW-1133">Transmembrane helix</keyword>
<dbReference type="InterPro" id="IPR036179">
    <property type="entry name" value="Ig-like_dom_sf"/>
</dbReference>
<sequence length="291" mass="31997">MCGHHGRLAAGWLAVVIVAAVSVDSKEVYGKVGGEVALSPVESVPTSITSIYWKEGPDLAINWDFGDEAPTPYRKFKERGQLNTATAVMTIRGLTLNDSGVYTPEINIQPGTPLHLRVISGVPVPEIKASCPKGGRTCELICDGDTEKAGPVNYTWKFDDEVMPSPPGKSFPINLSHMDISSVKMFSCELHNPVSTESSKPIPNKLVSASEKTNNPRISTGVTVFICLLLPLLLLALLHKCKTGMWFFEKPSMPWEGDFWRRNERQQGDGNESNGTTMRQREEPDEETPIK</sequence>
<dbReference type="InterPro" id="IPR013783">
    <property type="entry name" value="Ig-like_fold"/>
</dbReference>
<feature type="transmembrane region" description="Helical" evidence="6">
    <location>
        <begin position="218"/>
        <end position="238"/>
    </location>
</feature>
<dbReference type="OrthoDB" id="9427418at2759"/>
<keyword evidence="2 7" id="KW-0732">Signal</keyword>
<evidence type="ECO:0000256" key="7">
    <source>
        <dbReference type="SAM" id="SignalP"/>
    </source>
</evidence>
<feature type="chain" id="PRO_5035868063" evidence="7">
    <location>
        <begin position="26"/>
        <end position="291"/>
    </location>
</feature>
<keyword evidence="9" id="KW-1185">Reference proteome</keyword>